<dbReference type="STRING" id="383372.Rcas_0272"/>
<dbReference type="InterPro" id="IPR016161">
    <property type="entry name" value="Ald_DH/histidinol_DH"/>
</dbReference>
<evidence type="ECO:0000313" key="7">
    <source>
        <dbReference type="Proteomes" id="UP000000263"/>
    </source>
</evidence>
<dbReference type="InterPro" id="IPR016163">
    <property type="entry name" value="Ald_DH_C"/>
</dbReference>
<dbReference type="FunFam" id="3.40.605.10:FF:000026">
    <property type="entry name" value="Aldehyde dehydrogenase, putative"/>
    <property type="match status" value="1"/>
</dbReference>
<proteinExistence type="inferred from homology"/>
<gene>
    <name evidence="6" type="ordered locus">Rcas_0272</name>
</gene>
<evidence type="ECO:0000256" key="2">
    <source>
        <dbReference type="ARBA" id="ARBA00023002"/>
    </source>
</evidence>
<comment type="similarity">
    <text evidence="1 4">Belongs to the aldehyde dehydrogenase family.</text>
</comment>
<accession>A7NG18</accession>
<reference evidence="6 7" key="1">
    <citation type="submission" date="2007-08" db="EMBL/GenBank/DDBJ databases">
        <title>Complete sequence of Roseiflexus castenholzii DSM 13941.</title>
        <authorList>
            <consortium name="US DOE Joint Genome Institute"/>
            <person name="Copeland A."/>
            <person name="Lucas S."/>
            <person name="Lapidus A."/>
            <person name="Barry K."/>
            <person name="Glavina del Rio T."/>
            <person name="Dalin E."/>
            <person name="Tice H."/>
            <person name="Pitluck S."/>
            <person name="Thompson L.S."/>
            <person name="Brettin T."/>
            <person name="Bruce D."/>
            <person name="Detter J.C."/>
            <person name="Han C."/>
            <person name="Tapia R."/>
            <person name="Schmutz J."/>
            <person name="Larimer F."/>
            <person name="Land M."/>
            <person name="Hauser L."/>
            <person name="Kyrpides N."/>
            <person name="Mikhailova N."/>
            <person name="Bryant D.A."/>
            <person name="Hanada S."/>
            <person name="Tsukatani Y."/>
            <person name="Richardson P."/>
        </authorList>
    </citation>
    <scope>NUCLEOTIDE SEQUENCE [LARGE SCALE GENOMIC DNA]</scope>
    <source>
        <strain evidence="7">DSM 13941 / HLO8</strain>
    </source>
</reference>
<dbReference type="AlphaFoldDB" id="A7NG18"/>
<dbReference type="PROSITE" id="PS00687">
    <property type="entry name" value="ALDEHYDE_DEHYDR_GLU"/>
    <property type="match status" value="1"/>
</dbReference>
<evidence type="ECO:0000256" key="1">
    <source>
        <dbReference type="ARBA" id="ARBA00009986"/>
    </source>
</evidence>
<dbReference type="FunFam" id="3.40.309.10:FF:000012">
    <property type="entry name" value="Betaine aldehyde dehydrogenase"/>
    <property type="match status" value="1"/>
</dbReference>
<dbReference type="GO" id="GO:0004029">
    <property type="term" value="F:aldehyde dehydrogenase (NAD+) activity"/>
    <property type="evidence" value="ECO:0007669"/>
    <property type="project" value="UniProtKB-EC"/>
</dbReference>
<dbReference type="Gene3D" id="3.40.605.10">
    <property type="entry name" value="Aldehyde Dehydrogenase, Chain A, domain 1"/>
    <property type="match status" value="1"/>
</dbReference>
<dbReference type="InterPro" id="IPR016162">
    <property type="entry name" value="Ald_DH_N"/>
</dbReference>
<dbReference type="InterPro" id="IPR015590">
    <property type="entry name" value="Aldehyde_DH_dom"/>
</dbReference>
<dbReference type="InterPro" id="IPR029510">
    <property type="entry name" value="Ald_DH_CS_GLU"/>
</dbReference>
<dbReference type="Pfam" id="PF00171">
    <property type="entry name" value="Aldedh"/>
    <property type="match status" value="1"/>
</dbReference>
<dbReference type="KEGG" id="rca:Rcas_0272"/>
<dbReference type="EMBL" id="CP000804">
    <property type="protein sequence ID" value="ABU56405.1"/>
    <property type="molecule type" value="Genomic_DNA"/>
</dbReference>
<feature type="domain" description="Aldehyde dehydrogenase" evidence="5">
    <location>
        <begin position="20"/>
        <end position="488"/>
    </location>
</feature>
<evidence type="ECO:0000259" key="5">
    <source>
        <dbReference type="Pfam" id="PF00171"/>
    </source>
</evidence>
<evidence type="ECO:0000313" key="6">
    <source>
        <dbReference type="EMBL" id="ABU56405.1"/>
    </source>
</evidence>
<dbReference type="EC" id="1.2.1.3" evidence="6"/>
<dbReference type="FunFam" id="3.40.605.10:FF:000007">
    <property type="entry name" value="NAD/NADP-dependent betaine aldehyde dehydrogenase"/>
    <property type="match status" value="1"/>
</dbReference>
<dbReference type="OrthoDB" id="9758906at2"/>
<dbReference type="Gene3D" id="3.40.309.10">
    <property type="entry name" value="Aldehyde Dehydrogenase, Chain A, domain 2"/>
    <property type="match status" value="1"/>
</dbReference>
<keyword evidence="2 4" id="KW-0560">Oxidoreductase</keyword>
<dbReference type="HOGENOM" id="CLU_005391_0_1_0"/>
<organism evidence="6 7">
    <name type="scientific">Roseiflexus castenholzii (strain DSM 13941 / HLO8)</name>
    <dbReference type="NCBI Taxonomy" id="383372"/>
    <lineage>
        <taxon>Bacteria</taxon>
        <taxon>Bacillati</taxon>
        <taxon>Chloroflexota</taxon>
        <taxon>Chloroflexia</taxon>
        <taxon>Chloroflexales</taxon>
        <taxon>Roseiflexineae</taxon>
        <taxon>Roseiflexaceae</taxon>
        <taxon>Roseiflexus</taxon>
    </lineage>
</organism>
<dbReference type="PANTHER" id="PTHR11699">
    <property type="entry name" value="ALDEHYDE DEHYDROGENASE-RELATED"/>
    <property type="match status" value="1"/>
</dbReference>
<name>A7NG18_ROSCS</name>
<dbReference type="SUPFAM" id="SSF53720">
    <property type="entry name" value="ALDH-like"/>
    <property type="match status" value="1"/>
</dbReference>
<evidence type="ECO:0000256" key="3">
    <source>
        <dbReference type="PROSITE-ProRule" id="PRU10007"/>
    </source>
</evidence>
<protein>
    <submittedName>
        <fullName evidence="6">Aldehyde dehydrogenase (NAD(+))</fullName>
        <ecNumber evidence="6">1.2.1.3</ecNumber>
    </submittedName>
</protein>
<dbReference type="RefSeq" id="WP_011997809.1">
    <property type="nucleotide sequence ID" value="NC_009767.1"/>
</dbReference>
<feature type="active site" evidence="3">
    <location>
        <position position="261"/>
    </location>
</feature>
<dbReference type="Proteomes" id="UP000000263">
    <property type="component" value="Chromosome"/>
</dbReference>
<dbReference type="eggNOG" id="COG1012">
    <property type="taxonomic scope" value="Bacteria"/>
</dbReference>
<sequence>MDDHITDDLPCYGLYINGSWVDAEGGLMPVNEPARGRTMAYVARGSAADVDRAVAAAREAFDRGPWPHTPGHERARILNAIADLIEEHTAEFAELESRNLGAPLRKTTFVDIPWSVEHLRVFAELATIHPYEALPWTDIPSVSWNFVWREPIGVCGQIVPWNYPLLMTIWKIAPALAAGNTVVLKPASYTPLTALMLMRLIHEAGLLPRGVLNIVTGPGAEVGDALARHPGVDKVSFTGSTETGRHIMRLASDTIKRLTLELGGKSPSLVMPDADLELATDGVLFGVFFNGGQSCEAGTRCLVPESLHDEFLERLVTRARSLRIGDPLDLETDLGPLVSEAQCRIVEEYIDVGKHEGARLVTGGKRARIPGFEYGPFIEPTIFTGVQNGTRLAQEEIFGPVLSVIPYRTVTEAIELANASRYGLGAAVWSRDLQGAIEVAKRIRTGTVWINDHHIILPRAPFGGYKQSGIGREHGIYGLMAYTELKHIHVDLMQKRSGRVWWDVLIPQRDQSEEAGL</sequence>
<evidence type="ECO:0000256" key="4">
    <source>
        <dbReference type="RuleBase" id="RU003345"/>
    </source>
</evidence>
<keyword evidence="7" id="KW-1185">Reference proteome</keyword>